<dbReference type="GO" id="GO:0016787">
    <property type="term" value="F:hydrolase activity"/>
    <property type="evidence" value="ECO:0007669"/>
    <property type="project" value="UniProtKB-KW"/>
</dbReference>
<dbReference type="GO" id="GO:0005524">
    <property type="term" value="F:ATP binding"/>
    <property type="evidence" value="ECO:0007669"/>
    <property type="project" value="UniProtKB-KW"/>
</dbReference>
<organism evidence="7 8">
    <name type="scientific">Pelagimonas varians</name>
    <dbReference type="NCBI Taxonomy" id="696760"/>
    <lineage>
        <taxon>Bacteria</taxon>
        <taxon>Pseudomonadati</taxon>
        <taxon>Pseudomonadota</taxon>
        <taxon>Alphaproteobacteria</taxon>
        <taxon>Rhodobacterales</taxon>
        <taxon>Roseobacteraceae</taxon>
        <taxon>Pelagimonas</taxon>
    </lineage>
</organism>
<evidence type="ECO:0000313" key="8">
    <source>
        <dbReference type="Proteomes" id="UP000220836"/>
    </source>
</evidence>
<keyword evidence="3" id="KW-0547">Nucleotide-binding</keyword>
<evidence type="ECO:0000256" key="1">
    <source>
        <dbReference type="ARBA" id="ARBA00022448"/>
    </source>
</evidence>
<dbReference type="InterPro" id="IPR027417">
    <property type="entry name" value="P-loop_NTPase"/>
</dbReference>
<proteinExistence type="predicted"/>
<dbReference type="Gene3D" id="3.40.50.300">
    <property type="entry name" value="P-loop containing nucleotide triphosphate hydrolases"/>
    <property type="match status" value="1"/>
</dbReference>
<evidence type="ECO:0000256" key="2">
    <source>
        <dbReference type="ARBA" id="ARBA00022475"/>
    </source>
</evidence>
<dbReference type="Proteomes" id="UP000220836">
    <property type="component" value="Unassembled WGS sequence"/>
</dbReference>
<keyword evidence="7" id="KW-0378">Hydrolase</keyword>
<evidence type="ECO:0000256" key="6">
    <source>
        <dbReference type="ARBA" id="ARBA00023136"/>
    </source>
</evidence>
<dbReference type="RefSeq" id="WP_097805597.1">
    <property type="nucleotide sequence ID" value="NZ_FXYH01000012.1"/>
</dbReference>
<keyword evidence="6" id="KW-0472">Membrane</keyword>
<protein>
    <submittedName>
        <fullName evidence="7">Ribose import ATP-binding protein RbsA</fullName>
        <ecNumber evidence="7">3.6.3.17</ecNumber>
    </submittedName>
</protein>
<dbReference type="SUPFAM" id="SSF52540">
    <property type="entry name" value="P-loop containing nucleoside triphosphate hydrolases"/>
    <property type="match status" value="1"/>
</dbReference>
<reference evidence="7 8" key="1">
    <citation type="submission" date="2017-05" db="EMBL/GenBank/DDBJ databases">
        <authorList>
            <person name="Song R."/>
            <person name="Chenine A.L."/>
            <person name="Ruprecht R.M."/>
        </authorList>
    </citation>
    <scope>NUCLEOTIDE SEQUENCE [LARGE SCALE GENOMIC DNA]</scope>
    <source>
        <strain evidence="7 8">CECT 8663</strain>
    </source>
</reference>
<dbReference type="PANTHER" id="PTHR43790">
    <property type="entry name" value="CARBOHYDRATE TRANSPORT ATP-BINDING PROTEIN MG119-RELATED"/>
    <property type="match status" value="1"/>
</dbReference>
<dbReference type="PANTHER" id="PTHR43790:SF3">
    <property type="entry name" value="D-ALLOSE IMPORT ATP-BINDING PROTEIN ALSA-RELATED"/>
    <property type="match status" value="1"/>
</dbReference>
<evidence type="ECO:0000313" key="7">
    <source>
        <dbReference type="EMBL" id="SMX45793.1"/>
    </source>
</evidence>
<dbReference type="EMBL" id="FXYH01000012">
    <property type="protein sequence ID" value="SMX45793.1"/>
    <property type="molecule type" value="Genomic_DNA"/>
</dbReference>
<keyword evidence="8" id="KW-1185">Reference proteome</keyword>
<keyword evidence="4 7" id="KW-0067">ATP-binding</keyword>
<gene>
    <name evidence="7" type="primary">rbsA_7</name>
    <name evidence="7" type="ORF">PEV8663_03115</name>
</gene>
<accession>A0A238KSI3</accession>
<dbReference type="EC" id="3.6.3.17" evidence="7"/>
<keyword evidence="1" id="KW-0813">Transport</keyword>
<keyword evidence="2" id="KW-1003">Cell membrane</keyword>
<sequence>MLVRFGSTLDVDKLVKGFRVCELQLAEIARTLLMDEPTSALSQTAPDILKEALRDLVFQGVAVIYISHRMNFLSEGRITGQLSAEDMSATNASITDVVPAFGALTSPLS</sequence>
<evidence type="ECO:0000256" key="5">
    <source>
        <dbReference type="ARBA" id="ARBA00022967"/>
    </source>
</evidence>
<evidence type="ECO:0000256" key="3">
    <source>
        <dbReference type="ARBA" id="ARBA00022741"/>
    </source>
</evidence>
<keyword evidence="5" id="KW-1278">Translocase</keyword>
<dbReference type="AlphaFoldDB" id="A0A238KSI3"/>
<name>A0A238KSI3_9RHOB</name>
<dbReference type="InterPro" id="IPR050107">
    <property type="entry name" value="ABC_carbohydrate_import_ATPase"/>
</dbReference>
<evidence type="ECO:0000256" key="4">
    <source>
        <dbReference type="ARBA" id="ARBA00022840"/>
    </source>
</evidence>